<reference evidence="1 2" key="1">
    <citation type="submission" date="2023-07" db="EMBL/GenBank/DDBJ databases">
        <title>Sequencing the genomes of 1000 actinobacteria strains.</title>
        <authorList>
            <person name="Klenk H.-P."/>
        </authorList>
    </citation>
    <scope>NUCLEOTIDE SEQUENCE [LARGE SCALE GENOMIC DNA]</scope>
    <source>
        <strain evidence="1 2">DSM 19426</strain>
    </source>
</reference>
<evidence type="ECO:0000313" key="2">
    <source>
        <dbReference type="Proteomes" id="UP001183648"/>
    </source>
</evidence>
<comment type="caution">
    <text evidence="1">The sequence shown here is derived from an EMBL/GenBank/DDBJ whole genome shotgun (WGS) entry which is preliminary data.</text>
</comment>
<protein>
    <submittedName>
        <fullName evidence="1">Uncharacterized protein</fullName>
    </submittedName>
</protein>
<dbReference type="RefSeq" id="WP_310299473.1">
    <property type="nucleotide sequence ID" value="NZ_BAAAPS010000007.1"/>
</dbReference>
<accession>A0ABU2BS47</accession>
<name>A0ABU2BS47_9ACTN</name>
<gene>
    <name evidence="1" type="ORF">J2S63_001025</name>
</gene>
<dbReference type="Proteomes" id="UP001183648">
    <property type="component" value="Unassembled WGS sequence"/>
</dbReference>
<sequence>MLFIVLFMVFCLLAAGVVAAYVAFPRRGVDLPVVPAAGDALARFVDSLPTVEPVGSHGARGND</sequence>
<keyword evidence="2" id="KW-1185">Reference proteome</keyword>
<proteinExistence type="predicted"/>
<dbReference type="EMBL" id="JAVDYG010000001">
    <property type="protein sequence ID" value="MDR7361472.1"/>
    <property type="molecule type" value="Genomic_DNA"/>
</dbReference>
<evidence type="ECO:0000313" key="1">
    <source>
        <dbReference type="EMBL" id="MDR7361472.1"/>
    </source>
</evidence>
<organism evidence="1 2">
    <name type="scientific">Nocardioides marmoribigeumensis</name>
    <dbReference type="NCBI Taxonomy" id="433649"/>
    <lineage>
        <taxon>Bacteria</taxon>
        <taxon>Bacillati</taxon>
        <taxon>Actinomycetota</taxon>
        <taxon>Actinomycetes</taxon>
        <taxon>Propionibacteriales</taxon>
        <taxon>Nocardioidaceae</taxon>
        <taxon>Nocardioides</taxon>
    </lineage>
</organism>